<dbReference type="AlphaFoldDB" id="A0A395HE21"/>
<organism evidence="2 3">
    <name type="scientific">Aspergillus ibericus CBS 121593</name>
    <dbReference type="NCBI Taxonomy" id="1448316"/>
    <lineage>
        <taxon>Eukaryota</taxon>
        <taxon>Fungi</taxon>
        <taxon>Dikarya</taxon>
        <taxon>Ascomycota</taxon>
        <taxon>Pezizomycotina</taxon>
        <taxon>Eurotiomycetes</taxon>
        <taxon>Eurotiomycetidae</taxon>
        <taxon>Eurotiales</taxon>
        <taxon>Aspergillaceae</taxon>
        <taxon>Aspergillus</taxon>
        <taxon>Aspergillus subgen. Circumdati</taxon>
    </lineage>
</organism>
<keyword evidence="3" id="KW-1185">Reference proteome</keyword>
<dbReference type="OrthoDB" id="10628825at2759"/>
<evidence type="ECO:0000313" key="3">
    <source>
        <dbReference type="Proteomes" id="UP000249402"/>
    </source>
</evidence>
<gene>
    <name evidence="2" type="ORF">BO80DRAFT_135434</name>
</gene>
<proteinExistence type="predicted"/>
<feature type="compositionally biased region" description="Low complexity" evidence="1">
    <location>
        <begin position="12"/>
        <end position="25"/>
    </location>
</feature>
<evidence type="ECO:0000256" key="1">
    <source>
        <dbReference type="SAM" id="MobiDB-lite"/>
    </source>
</evidence>
<sequence>MTFTMTIPIMPTTTTTTTTRPPRTTLPRSQRSFDTDIATLEAMISELGSNPVPTFPSGRERSGRRGSRRDVERTCISTSAGTSASARGCGDGSGGYSYSYSYSCSESESESESESASQESVEWRFSDEDRCEGLGMEWRKGRGDGV</sequence>
<protein>
    <submittedName>
        <fullName evidence="2">Uncharacterized protein</fullName>
    </submittedName>
</protein>
<reference evidence="2 3" key="1">
    <citation type="submission" date="2018-02" db="EMBL/GenBank/DDBJ databases">
        <title>The genomes of Aspergillus section Nigri reveals drivers in fungal speciation.</title>
        <authorList>
            <consortium name="DOE Joint Genome Institute"/>
            <person name="Vesth T.C."/>
            <person name="Nybo J."/>
            <person name="Theobald S."/>
            <person name="Brandl J."/>
            <person name="Frisvad J.C."/>
            <person name="Nielsen K.F."/>
            <person name="Lyhne E.K."/>
            <person name="Kogle M.E."/>
            <person name="Kuo A."/>
            <person name="Riley R."/>
            <person name="Clum A."/>
            <person name="Nolan M."/>
            <person name="Lipzen A."/>
            <person name="Salamov A."/>
            <person name="Henrissat B."/>
            <person name="Wiebenga A."/>
            <person name="De vries R.P."/>
            <person name="Grigoriev I.V."/>
            <person name="Mortensen U.H."/>
            <person name="Andersen M.R."/>
            <person name="Baker S.E."/>
        </authorList>
    </citation>
    <scope>NUCLEOTIDE SEQUENCE [LARGE SCALE GENOMIC DNA]</scope>
    <source>
        <strain evidence="2 3">CBS 121593</strain>
    </source>
</reference>
<feature type="compositionally biased region" description="Low complexity" evidence="1">
    <location>
        <begin position="96"/>
        <end position="106"/>
    </location>
</feature>
<dbReference type="RefSeq" id="XP_025579682.1">
    <property type="nucleotide sequence ID" value="XM_025713627.1"/>
</dbReference>
<name>A0A395HE21_9EURO</name>
<feature type="compositionally biased region" description="Low complexity" evidence="1">
    <location>
        <begin position="74"/>
        <end position="88"/>
    </location>
</feature>
<feature type="region of interest" description="Disordered" evidence="1">
    <location>
        <begin position="12"/>
        <end position="128"/>
    </location>
</feature>
<dbReference type="EMBL" id="KZ824421">
    <property type="protein sequence ID" value="RAL05355.1"/>
    <property type="molecule type" value="Genomic_DNA"/>
</dbReference>
<accession>A0A395HE21</accession>
<evidence type="ECO:0000313" key="2">
    <source>
        <dbReference type="EMBL" id="RAL05355.1"/>
    </source>
</evidence>
<dbReference type="Proteomes" id="UP000249402">
    <property type="component" value="Unassembled WGS sequence"/>
</dbReference>
<feature type="compositionally biased region" description="Basic and acidic residues" evidence="1">
    <location>
        <begin position="58"/>
        <end position="73"/>
    </location>
</feature>
<dbReference type="GeneID" id="37218492"/>
<dbReference type="VEuPathDB" id="FungiDB:BO80DRAFT_135434"/>